<keyword evidence="9" id="KW-0067">ATP-binding</keyword>
<evidence type="ECO:0000256" key="11">
    <source>
        <dbReference type="ARBA" id="ARBA00048366"/>
    </source>
</evidence>
<dbReference type="PROSITE" id="PS51163">
    <property type="entry name" value="YRDC"/>
    <property type="match status" value="1"/>
</dbReference>
<keyword evidence="6" id="KW-0819">tRNA processing</keyword>
<dbReference type="InterPro" id="IPR006070">
    <property type="entry name" value="Sua5-like_dom"/>
</dbReference>
<dbReference type="EC" id="2.7.7.87" evidence="3"/>
<evidence type="ECO:0000256" key="2">
    <source>
        <dbReference type="ARBA" id="ARBA00007663"/>
    </source>
</evidence>
<evidence type="ECO:0000313" key="13">
    <source>
        <dbReference type="EMBL" id="OGG96744.1"/>
    </source>
</evidence>
<dbReference type="PANTHER" id="PTHR17490">
    <property type="entry name" value="SUA5"/>
    <property type="match status" value="1"/>
</dbReference>
<dbReference type="Proteomes" id="UP000178449">
    <property type="component" value="Unassembled WGS sequence"/>
</dbReference>
<dbReference type="AlphaFoldDB" id="A0A1F6GF81"/>
<protein>
    <recommendedName>
        <fullName evidence="10">L-threonylcarbamoyladenylate synthase</fullName>
        <ecNumber evidence="3">2.7.7.87</ecNumber>
    </recommendedName>
    <alternativeName>
        <fullName evidence="10">L-threonylcarbamoyladenylate synthase</fullName>
    </alternativeName>
</protein>
<feature type="domain" description="YrdC-like" evidence="12">
    <location>
        <begin position="1"/>
        <end position="183"/>
    </location>
</feature>
<dbReference type="SUPFAM" id="SSF55821">
    <property type="entry name" value="YrdC/RibB"/>
    <property type="match status" value="1"/>
</dbReference>
<evidence type="ECO:0000256" key="9">
    <source>
        <dbReference type="ARBA" id="ARBA00022840"/>
    </source>
</evidence>
<evidence type="ECO:0000256" key="1">
    <source>
        <dbReference type="ARBA" id="ARBA00004496"/>
    </source>
</evidence>
<dbReference type="GO" id="GO:0008033">
    <property type="term" value="P:tRNA processing"/>
    <property type="evidence" value="ECO:0007669"/>
    <property type="project" value="UniProtKB-KW"/>
</dbReference>
<comment type="catalytic activity">
    <reaction evidence="11">
        <text>L-threonine + hydrogencarbonate + ATP = L-threonylcarbamoyladenylate + diphosphate + H2O</text>
        <dbReference type="Rhea" id="RHEA:36407"/>
        <dbReference type="ChEBI" id="CHEBI:15377"/>
        <dbReference type="ChEBI" id="CHEBI:17544"/>
        <dbReference type="ChEBI" id="CHEBI:30616"/>
        <dbReference type="ChEBI" id="CHEBI:33019"/>
        <dbReference type="ChEBI" id="CHEBI:57926"/>
        <dbReference type="ChEBI" id="CHEBI:73682"/>
        <dbReference type="EC" id="2.7.7.87"/>
    </reaction>
</comment>
<comment type="caution">
    <text evidence="13">The sequence shown here is derived from an EMBL/GenBank/DDBJ whole genome shotgun (WGS) entry which is preliminary data.</text>
</comment>
<comment type="subcellular location">
    <subcellularLocation>
        <location evidence="1">Cytoplasm</location>
    </subcellularLocation>
</comment>
<evidence type="ECO:0000256" key="6">
    <source>
        <dbReference type="ARBA" id="ARBA00022694"/>
    </source>
</evidence>
<dbReference type="Pfam" id="PF01300">
    <property type="entry name" value="Sua5_yciO_yrdC"/>
    <property type="match status" value="1"/>
</dbReference>
<comment type="similarity">
    <text evidence="2">Belongs to the SUA5 family.</text>
</comment>
<organism evidence="13 14">
    <name type="scientific">Candidatus Lambdaproteobacteria bacterium RIFOXYD2_FULL_50_16</name>
    <dbReference type="NCBI Taxonomy" id="1817772"/>
    <lineage>
        <taxon>Bacteria</taxon>
        <taxon>Pseudomonadati</taxon>
        <taxon>Pseudomonadota</taxon>
        <taxon>Candidatus Lambdaproteobacteria</taxon>
    </lineage>
</organism>
<dbReference type="GO" id="GO:0005737">
    <property type="term" value="C:cytoplasm"/>
    <property type="evidence" value="ECO:0007669"/>
    <property type="project" value="UniProtKB-SubCell"/>
</dbReference>
<evidence type="ECO:0000256" key="5">
    <source>
        <dbReference type="ARBA" id="ARBA00022679"/>
    </source>
</evidence>
<dbReference type="GO" id="GO:0006450">
    <property type="term" value="P:regulation of translational fidelity"/>
    <property type="evidence" value="ECO:0007669"/>
    <property type="project" value="TreeGrafter"/>
</dbReference>
<evidence type="ECO:0000256" key="8">
    <source>
        <dbReference type="ARBA" id="ARBA00022741"/>
    </source>
</evidence>
<evidence type="ECO:0000256" key="7">
    <source>
        <dbReference type="ARBA" id="ARBA00022695"/>
    </source>
</evidence>
<evidence type="ECO:0000256" key="3">
    <source>
        <dbReference type="ARBA" id="ARBA00012584"/>
    </source>
</evidence>
<dbReference type="GO" id="GO:0000049">
    <property type="term" value="F:tRNA binding"/>
    <property type="evidence" value="ECO:0007669"/>
    <property type="project" value="TreeGrafter"/>
</dbReference>
<dbReference type="GO" id="GO:0005524">
    <property type="term" value="F:ATP binding"/>
    <property type="evidence" value="ECO:0007669"/>
    <property type="project" value="UniProtKB-KW"/>
</dbReference>
<dbReference type="GO" id="GO:0061710">
    <property type="term" value="F:L-threonylcarbamoyladenylate synthase"/>
    <property type="evidence" value="ECO:0007669"/>
    <property type="project" value="UniProtKB-EC"/>
</dbReference>
<dbReference type="PANTHER" id="PTHR17490:SF16">
    <property type="entry name" value="THREONYLCARBAMOYL-AMP SYNTHASE"/>
    <property type="match status" value="1"/>
</dbReference>
<evidence type="ECO:0000313" key="14">
    <source>
        <dbReference type="Proteomes" id="UP000178449"/>
    </source>
</evidence>
<evidence type="ECO:0000256" key="10">
    <source>
        <dbReference type="ARBA" id="ARBA00029774"/>
    </source>
</evidence>
<keyword evidence="5" id="KW-0808">Transferase</keyword>
<evidence type="ECO:0000256" key="4">
    <source>
        <dbReference type="ARBA" id="ARBA00022490"/>
    </source>
</evidence>
<sequence>MSLTQRAEFLIEAQKPGQCWIYPTETFYGLGALATDERAVQRIYQIKQRPEDQPLLVLVSGFLMLERFAILSAWERAWLEVRWPGPLTVLLQAKGLAPALNKKVPLLGFRWTAHKEIADLIEATGVPWVGTSANLHGQPPWNLAQSLAEVDLVLDGGPCPGGQPSTLVDLSGGQVRVLRPGAMPVTDGEKLRG</sequence>
<dbReference type="EMBL" id="MFNE01000010">
    <property type="protein sequence ID" value="OGG96744.1"/>
    <property type="molecule type" value="Genomic_DNA"/>
</dbReference>
<name>A0A1F6GF81_9PROT</name>
<keyword evidence="8" id="KW-0547">Nucleotide-binding</keyword>
<evidence type="ECO:0000259" key="12">
    <source>
        <dbReference type="PROSITE" id="PS51163"/>
    </source>
</evidence>
<dbReference type="STRING" id="1817772.A2527_04100"/>
<accession>A0A1F6GF81</accession>
<dbReference type="GO" id="GO:0003725">
    <property type="term" value="F:double-stranded RNA binding"/>
    <property type="evidence" value="ECO:0007669"/>
    <property type="project" value="InterPro"/>
</dbReference>
<dbReference type="Gene3D" id="3.90.870.10">
    <property type="entry name" value="DHBP synthase"/>
    <property type="match status" value="1"/>
</dbReference>
<dbReference type="InterPro" id="IPR017945">
    <property type="entry name" value="DHBP_synth_RibB-like_a/b_dom"/>
</dbReference>
<reference evidence="13 14" key="1">
    <citation type="journal article" date="2016" name="Nat. Commun.">
        <title>Thousands of microbial genomes shed light on interconnected biogeochemical processes in an aquifer system.</title>
        <authorList>
            <person name="Anantharaman K."/>
            <person name="Brown C.T."/>
            <person name="Hug L.A."/>
            <person name="Sharon I."/>
            <person name="Castelle C.J."/>
            <person name="Probst A.J."/>
            <person name="Thomas B.C."/>
            <person name="Singh A."/>
            <person name="Wilkins M.J."/>
            <person name="Karaoz U."/>
            <person name="Brodie E.L."/>
            <person name="Williams K.H."/>
            <person name="Hubbard S.S."/>
            <person name="Banfield J.F."/>
        </authorList>
    </citation>
    <scope>NUCLEOTIDE SEQUENCE [LARGE SCALE GENOMIC DNA]</scope>
</reference>
<keyword evidence="7" id="KW-0548">Nucleotidyltransferase</keyword>
<dbReference type="InterPro" id="IPR050156">
    <property type="entry name" value="TC-AMP_synthase_SUA5"/>
</dbReference>
<gene>
    <name evidence="13" type="ORF">A2527_04100</name>
</gene>
<dbReference type="NCBIfam" id="TIGR00057">
    <property type="entry name" value="L-threonylcarbamoyladenylate synthase"/>
    <property type="match status" value="1"/>
</dbReference>
<keyword evidence="4" id="KW-0963">Cytoplasm</keyword>
<proteinExistence type="inferred from homology"/>